<name>A0A084JDC7_9FIRM</name>
<dbReference type="Pfam" id="PF00874">
    <property type="entry name" value="PRD"/>
    <property type="match status" value="1"/>
</dbReference>
<gene>
    <name evidence="8" type="ORF">IO98_21785</name>
</gene>
<dbReference type="Gene3D" id="1.10.10.10">
    <property type="entry name" value="Winged helix-like DNA-binding domain superfamily/Winged helix DNA-binding domain"/>
    <property type="match status" value="1"/>
</dbReference>
<reference evidence="8 9" key="1">
    <citation type="submission" date="2014-07" db="EMBL/GenBank/DDBJ databases">
        <title>Draft genome of Clostridium celerecrescens 152B isolated from sediments associated with methane hydrate from Krishna Godavari basin.</title>
        <authorList>
            <person name="Honkalas V.S."/>
            <person name="Dabir A.P."/>
            <person name="Arora P."/>
            <person name="Dhakephalkar P.K."/>
        </authorList>
    </citation>
    <scope>NUCLEOTIDE SEQUENCE [LARGE SCALE GENOMIC DNA]</scope>
    <source>
        <strain evidence="8 9">152B</strain>
    </source>
</reference>
<dbReference type="InterPro" id="IPR016152">
    <property type="entry name" value="PTrfase/Anion_transptr"/>
</dbReference>
<evidence type="ECO:0000259" key="5">
    <source>
        <dbReference type="PROSITE" id="PS51094"/>
    </source>
</evidence>
<evidence type="ECO:0000256" key="2">
    <source>
        <dbReference type="ARBA" id="ARBA00022737"/>
    </source>
</evidence>
<dbReference type="PANTHER" id="PTHR30185:SF18">
    <property type="entry name" value="TRANSCRIPTIONAL REGULATOR MTLR"/>
    <property type="match status" value="1"/>
</dbReference>
<dbReference type="Proteomes" id="UP000028525">
    <property type="component" value="Unassembled WGS sequence"/>
</dbReference>
<dbReference type="SUPFAM" id="SSF46785">
    <property type="entry name" value="Winged helix' DNA-binding domain"/>
    <property type="match status" value="1"/>
</dbReference>
<evidence type="ECO:0000313" key="9">
    <source>
        <dbReference type="Proteomes" id="UP000028525"/>
    </source>
</evidence>
<dbReference type="InterPro" id="IPR013196">
    <property type="entry name" value="HTH_11"/>
</dbReference>
<evidence type="ECO:0000313" key="8">
    <source>
        <dbReference type="EMBL" id="KEZ86961.1"/>
    </source>
</evidence>
<evidence type="ECO:0000259" key="6">
    <source>
        <dbReference type="PROSITE" id="PS51099"/>
    </source>
</evidence>
<protein>
    <submittedName>
        <fullName evidence="8">Uncharacterized protein</fullName>
    </submittedName>
</protein>
<proteinExistence type="predicted"/>
<sequence>MENRLLEIFHLVCQSNREFTVRELAQQFSVSSRTIYSDIKKLNELLEASGYPEINADKGKMFYTEPLMIEFESLIHSTPAFILSNLRIRRLRIATSILLSGDQFTVDDLLKDLDISRNTLIGDLKEVREMLSFHSIAVESTPFKGYRISGKEQNIRNLLILSISEDPLFFEDRAGKEDMQILYSCEAFLDDVARQLNVELSDVSFNRMLIACYVTYARISIGKAFTEGPRDVLTREEKAFVERHGEIEEIFGREVSLDDCFYLANKLAEASVVKSEELLSEKWLPFNLVTNQFIDAVAQEYPFEAFRTDSKLYEGLLNHLRPAYKRALAGEWAENPLLSYVLENFSQLNIAVAKGVKVLEEKLKVHFNEHEISYFTLFFASVIERNEKQIRRTPNVIIVCNAGISTSEILKSRLQAIFHVNILGTFSVRNAALWLKEHVPDLIISTVPFKWKDTKVLKVSPYLSDYDIKEIQSQLSFLTARIHISEVMNIIGKYVEIEEQKLAPLKNELSIYLGITENSQPKKGIYQPMLKEILTTDLIKAKFEAANRDEAVTESGRLLVDRGLADESYIQAMLKNVEVNGTYIVISPGIAMPHARPEEGALDIGLSIVTLKEPVVFGHPKNDPVKIVVGLCAIDHQSHLKALTELADILMDEKKVNEITNADSAEEILQIIKGDSLC</sequence>
<dbReference type="InterPro" id="IPR036634">
    <property type="entry name" value="PRD_sf"/>
</dbReference>
<dbReference type="RefSeq" id="WP_038284418.1">
    <property type="nucleotide sequence ID" value="NZ_JPME01000038.1"/>
</dbReference>
<keyword evidence="1" id="KW-0808">Transferase</keyword>
<organism evidence="8 9">
    <name type="scientific">Lacrimispora celerecrescens</name>
    <dbReference type="NCBI Taxonomy" id="29354"/>
    <lineage>
        <taxon>Bacteria</taxon>
        <taxon>Bacillati</taxon>
        <taxon>Bacillota</taxon>
        <taxon>Clostridia</taxon>
        <taxon>Lachnospirales</taxon>
        <taxon>Lachnospiraceae</taxon>
        <taxon>Lacrimispora</taxon>
    </lineage>
</organism>
<keyword evidence="9" id="KW-1185">Reference proteome</keyword>
<dbReference type="SUPFAM" id="SSF55804">
    <property type="entry name" value="Phoshotransferase/anion transport protein"/>
    <property type="match status" value="1"/>
</dbReference>
<dbReference type="STRING" id="29354.IO98_21785"/>
<dbReference type="InterPro" id="IPR050661">
    <property type="entry name" value="BglG_antiterminators"/>
</dbReference>
<dbReference type="GO" id="GO:0008982">
    <property type="term" value="F:protein-N(PI)-phosphohistidine-sugar phosphotransferase activity"/>
    <property type="evidence" value="ECO:0007669"/>
    <property type="project" value="InterPro"/>
</dbReference>
<feature type="domain" description="PTS EIIA type-2" evidence="5">
    <location>
        <begin position="532"/>
        <end position="675"/>
    </location>
</feature>
<dbReference type="CDD" id="cd05568">
    <property type="entry name" value="PTS_IIB_bgl_like"/>
    <property type="match status" value="1"/>
</dbReference>
<dbReference type="PROSITE" id="PS51372">
    <property type="entry name" value="PRD_2"/>
    <property type="match status" value="1"/>
</dbReference>
<dbReference type="Pfam" id="PF08279">
    <property type="entry name" value="HTH_11"/>
    <property type="match status" value="2"/>
</dbReference>
<dbReference type="PROSITE" id="PS51094">
    <property type="entry name" value="PTS_EIIA_TYPE_2"/>
    <property type="match status" value="1"/>
</dbReference>
<keyword evidence="3" id="KW-0805">Transcription regulation</keyword>
<keyword evidence="4" id="KW-0804">Transcription</keyword>
<dbReference type="Gene3D" id="3.40.50.2300">
    <property type="match status" value="1"/>
</dbReference>
<dbReference type="EMBL" id="JPME01000038">
    <property type="protein sequence ID" value="KEZ86961.1"/>
    <property type="molecule type" value="Genomic_DNA"/>
</dbReference>
<evidence type="ECO:0000256" key="4">
    <source>
        <dbReference type="ARBA" id="ARBA00023163"/>
    </source>
</evidence>
<comment type="caution">
    <text evidence="8">The sequence shown here is derived from an EMBL/GenBank/DDBJ whole genome shotgun (WGS) entry which is preliminary data.</text>
</comment>
<dbReference type="Gene3D" id="1.10.1790.10">
    <property type="entry name" value="PRD domain"/>
    <property type="match status" value="1"/>
</dbReference>
<dbReference type="PANTHER" id="PTHR30185">
    <property type="entry name" value="CRYPTIC BETA-GLUCOSIDE BGL OPERON ANTITERMINATOR"/>
    <property type="match status" value="1"/>
</dbReference>
<feature type="domain" description="PTS EIIB type-2" evidence="6">
    <location>
        <begin position="394"/>
        <end position="483"/>
    </location>
</feature>
<dbReference type="InterPro" id="IPR036388">
    <property type="entry name" value="WH-like_DNA-bd_sf"/>
</dbReference>
<dbReference type="InterPro" id="IPR013011">
    <property type="entry name" value="PTS_EIIB_2"/>
</dbReference>
<dbReference type="Pfam" id="PF00359">
    <property type="entry name" value="PTS_EIIA_2"/>
    <property type="match status" value="1"/>
</dbReference>
<dbReference type="Gene3D" id="3.40.930.10">
    <property type="entry name" value="Mannitol-specific EII, Chain A"/>
    <property type="match status" value="1"/>
</dbReference>
<evidence type="ECO:0000256" key="3">
    <source>
        <dbReference type="ARBA" id="ARBA00023015"/>
    </source>
</evidence>
<dbReference type="InterPro" id="IPR036095">
    <property type="entry name" value="PTS_EIIB-like_sf"/>
</dbReference>
<dbReference type="AlphaFoldDB" id="A0A084JDC7"/>
<dbReference type="GO" id="GO:0009401">
    <property type="term" value="P:phosphoenolpyruvate-dependent sugar phosphotransferase system"/>
    <property type="evidence" value="ECO:0007669"/>
    <property type="project" value="InterPro"/>
</dbReference>
<keyword evidence="2" id="KW-0677">Repeat</keyword>
<accession>A0A084JDC7</accession>
<dbReference type="InterPro" id="IPR036390">
    <property type="entry name" value="WH_DNA-bd_sf"/>
</dbReference>
<dbReference type="SUPFAM" id="SSF63520">
    <property type="entry name" value="PTS-regulatory domain, PRD"/>
    <property type="match status" value="1"/>
</dbReference>
<evidence type="ECO:0000259" key="7">
    <source>
        <dbReference type="PROSITE" id="PS51372"/>
    </source>
</evidence>
<dbReference type="GO" id="GO:0006355">
    <property type="term" value="P:regulation of DNA-templated transcription"/>
    <property type="evidence" value="ECO:0007669"/>
    <property type="project" value="InterPro"/>
</dbReference>
<dbReference type="SUPFAM" id="SSF52794">
    <property type="entry name" value="PTS system IIB component-like"/>
    <property type="match status" value="1"/>
</dbReference>
<dbReference type="CDD" id="cd00211">
    <property type="entry name" value="PTS_IIA_fru"/>
    <property type="match status" value="1"/>
</dbReference>
<dbReference type="PROSITE" id="PS51099">
    <property type="entry name" value="PTS_EIIB_TYPE_2"/>
    <property type="match status" value="1"/>
</dbReference>
<feature type="domain" description="PRD" evidence="7">
    <location>
        <begin position="281"/>
        <end position="389"/>
    </location>
</feature>
<dbReference type="InterPro" id="IPR011608">
    <property type="entry name" value="PRD"/>
</dbReference>
<evidence type="ECO:0000256" key="1">
    <source>
        <dbReference type="ARBA" id="ARBA00022679"/>
    </source>
</evidence>
<dbReference type="InterPro" id="IPR002178">
    <property type="entry name" value="PTS_EIIA_type-2_dom"/>
</dbReference>